<dbReference type="Gene3D" id="3.10.450.230">
    <property type="entry name" value="VirB8 protein"/>
    <property type="match status" value="1"/>
</dbReference>
<dbReference type="RefSeq" id="WP_144200150.1">
    <property type="nucleotide sequence ID" value="NZ_CAJPVH010000008.1"/>
</dbReference>
<gene>
    <name evidence="8" type="ORF">FGG12_19190</name>
</gene>
<evidence type="ECO:0000256" key="2">
    <source>
        <dbReference type="ARBA" id="ARBA00022692"/>
    </source>
</evidence>
<evidence type="ECO:0000259" key="7">
    <source>
        <dbReference type="Pfam" id="PF04335"/>
    </source>
</evidence>
<organism evidence="8 9">
    <name type="scientific">Cupriavidus campinensis</name>
    <dbReference type="NCBI Taxonomy" id="151783"/>
    <lineage>
        <taxon>Bacteria</taxon>
        <taxon>Pseudomonadati</taxon>
        <taxon>Pseudomonadota</taxon>
        <taxon>Betaproteobacteria</taxon>
        <taxon>Burkholderiales</taxon>
        <taxon>Burkholderiaceae</taxon>
        <taxon>Cupriavidus</taxon>
    </lineage>
</organism>
<feature type="region of interest" description="Disordered" evidence="5">
    <location>
        <begin position="1"/>
        <end position="27"/>
    </location>
</feature>
<feature type="transmembrane region" description="Helical" evidence="6">
    <location>
        <begin position="48"/>
        <end position="69"/>
    </location>
</feature>
<keyword evidence="9" id="KW-1185">Reference proteome</keyword>
<keyword evidence="3 6" id="KW-1133">Transmembrane helix</keyword>
<evidence type="ECO:0000256" key="1">
    <source>
        <dbReference type="ARBA" id="ARBA00004167"/>
    </source>
</evidence>
<dbReference type="Pfam" id="PF04335">
    <property type="entry name" value="VirB8"/>
    <property type="match status" value="1"/>
</dbReference>
<reference evidence="8 9" key="1">
    <citation type="submission" date="2019-05" db="EMBL/GenBank/DDBJ databases">
        <title>Whole genome sequence analysis of Cupriavidus campinensis S14E4C strain.</title>
        <authorList>
            <person name="Abbaszade G."/>
            <person name="Szabo A."/>
            <person name="Toumi M."/>
            <person name="Toth E."/>
        </authorList>
    </citation>
    <scope>NUCLEOTIDE SEQUENCE [LARGE SCALE GENOMIC DNA]</scope>
    <source>
        <strain evidence="8 9">S14E4C</strain>
    </source>
</reference>
<dbReference type="EMBL" id="VCIZ01000012">
    <property type="protein sequence ID" value="TSP10990.1"/>
    <property type="molecule type" value="Genomic_DNA"/>
</dbReference>
<evidence type="ECO:0000313" key="9">
    <source>
        <dbReference type="Proteomes" id="UP000318943"/>
    </source>
</evidence>
<dbReference type="CDD" id="cd16425">
    <property type="entry name" value="TrbF"/>
    <property type="match status" value="1"/>
</dbReference>
<proteinExistence type="predicted"/>
<feature type="compositionally biased region" description="Basic and acidic residues" evidence="5">
    <location>
        <begin position="8"/>
        <end position="21"/>
    </location>
</feature>
<dbReference type="InterPro" id="IPR007430">
    <property type="entry name" value="VirB8"/>
</dbReference>
<feature type="domain" description="Bacterial virulence protein VirB8" evidence="7">
    <location>
        <begin position="32"/>
        <end position="233"/>
    </location>
</feature>
<dbReference type="SUPFAM" id="SSF54427">
    <property type="entry name" value="NTF2-like"/>
    <property type="match status" value="1"/>
</dbReference>
<evidence type="ECO:0000256" key="4">
    <source>
        <dbReference type="ARBA" id="ARBA00023136"/>
    </source>
</evidence>
<evidence type="ECO:0000256" key="5">
    <source>
        <dbReference type="SAM" id="MobiDB-lite"/>
    </source>
</evidence>
<dbReference type="Proteomes" id="UP000318943">
    <property type="component" value="Unassembled WGS sequence"/>
</dbReference>
<evidence type="ECO:0000256" key="3">
    <source>
        <dbReference type="ARBA" id="ARBA00022989"/>
    </source>
</evidence>
<evidence type="ECO:0000313" key="8">
    <source>
        <dbReference type="EMBL" id="TSP10990.1"/>
    </source>
</evidence>
<protein>
    <submittedName>
        <fullName evidence="8">Type IV secretion system protein</fullName>
    </submittedName>
</protein>
<sequence length="236" mass="26558">MLKRKKADAKAAAREETKDRASSPFMNGDASKDDRYMNLAAAAHNWRVAFRIVCALLAISMGFNGYYMLSSKYVPYIVEVDKIGHVVSVGPANRATPIDKKRVEREQITQWVENARLIVGDQAAQKRFISWVYARVQEGSKAKRALDRFQAERKPFEVASSYTVAPTTNVALAVSDNTYQVEWTEIFYAPNGNKLREEHWKGVFSFAIEPLSTDEGIRANGVGFFVTDFTWSKVSG</sequence>
<dbReference type="InterPro" id="IPR035658">
    <property type="entry name" value="TrbF"/>
</dbReference>
<name>A0ABY3EJ84_9BURK</name>
<comment type="subcellular location">
    <subcellularLocation>
        <location evidence="1">Membrane</location>
        <topology evidence="1">Single-pass membrane protein</topology>
    </subcellularLocation>
</comment>
<dbReference type="InterPro" id="IPR032710">
    <property type="entry name" value="NTF2-like_dom_sf"/>
</dbReference>
<keyword evidence="2 6" id="KW-0812">Transmembrane</keyword>
<evidence type="ECO:0000256" key="6">
    <source>
        <dbReference type="SAM" id="Phobius"/>
    </source>
</evidence>
<keyword evidence="4 6" id="KW-0472">Membrane</keyword>
<accession>A0ABY3EJ84</accession>
<comment type="caution">
    <text evidence="8">The sequence shown here is derived from an EMBL/GenBank/DDBJ whole genome shotgun (WGS) entry which is preliminary data.</text>
</comment>